<protein>
    <submittedName>
        <fullName evidence="2">Uncharacterized protein</fullName>
    </submittedName>
</protein>
<gene>
    <name evidence="2" type="ordered locus">P9303_12611</name>
</gene>
<sequence>MLNIRYAGKCALFASLMLLPLGVGSLPSARSQSLPQSYEPQPSAENFKPRIPDGIRDPFGQCDIQLFWRITTPTSSFKYRSVGGSSGSVTAPGKYTSSQIIRAFPVYKNVGKGNCKSFTNRIQMRQTVDGAHSGTFDRNEVICRGSGPINSLRPGETCNADGVKLASPAACPIGGGKFFAQAARMNWDRNQRNNTYKVIFKTRRGDRPCPQGS</sequence>
<keyword evidence="1" id="KW-0732">Signal</keyword>
<name>A2C948_PROM3</name>
<dbReference type="EMBL" id="CP000554">
    <property type="protein sequence ID" value="ABM78008.1"/>
    <property type="molecule type" value="Genomic_DNA"/>
</dbReference>
<dbReference type="Proteomes" id="UP000002274">
    <property type="component" value="Chromosome"/>
</dbReference>
<feature type="signal peptide" evidence="1">
    <location>
        <begin position="1"/>
        <end position="25"/>
    </location>
</feature>
<organism evidence="2 3">
    <name type="scientific">Prochlorococcus marinus (strain MIT 9303)</name>
    <dbReference type="NCBI Taxonomy" id="59922"/>
    <lineage>
        <taxon>Bacteria</taxon>
        <taxon>Bacillati</taxon>
        <taxon>Cyanobacteriota</taxon>
        <taxon>Cyanophyceae</taxon>
        <taxon>Synechococcales</taxon>
        <taxon>Prochlorococcaceae</taxon>
        <taxon>Prochlorococcus</taxon>
    </lineage>
</organism>
<evidence type="ECO:0000313" key="2">
    <source>
        <dbReference type="EMBL" id="ABM78008.1"/>
    </source>
</evidence>
<evidence type="ECO:0000313" key="3">
    <source>
        <dbReference type="Proteomes" id="UP000002274"/>
    </source>
</evidence>
<dbReference type="HOGENOM" id="CLU_1293362_0_0_3"/>
<proteinExistence type="predicted"/>
<evidence type="ECO:0000256" key="1">
    <source>
        <dbReference type="SAM" id="SignalP"/>
    </source>
</evidence>
<dbReference type="AlphaFoldDB" id="A2C948"/>
<reference evidence="2 3" key="1">
    <citation type="journal article" date="2007" name="PLoS Genet.">
        <title>Patterns and implications of gene gain and loss in the evolution of Prochlorococcus.</title>
        <authorList>
            <person name="Kettler G.C."/>
            <person name="Martiny A.C."/>
            <person name="Huang K."/>
            <person name="Zucker J."/>
            <person name="Coleman M.L."/>
            <person name="Rodrigue S."/>
            <person name="Chen F."/>
            <person name="Lapidus A."/>
            <person name="Ferriera S."/>
            <person name="Johnson J."/>
            <person name="Steglich C."/>
            <person name="Church G.M."/>
            <person name="Richardson P."/>
            <person name="Chisholm S.W."/>
        </authorList>
    </citation>
    <scope>NUCLEOTIDE SEQUENCE [LARGE SCALE GENOMIC DNA]</scope>
    <source>
        <strain evidence="2 3">MIT 9303</strain>
    </source>
</reference>
<feature type="chain" id="PRO_5002642973" evidence="1">
    <location>
        <begin position="26"/>
        <end position="213"/>
    </location>
</feature>
<dbReference type="KEGG" id="pmf:P9303_12611"/>
<accession>A2C948</accession>